<evidence type="ECO:0000313" key="1">
    <source>
        <dbReference type="EMBL" id="PRY85882.1"/>
    </source>
</evidence>
<name>A0A2T0WGT5_9BACT</name>
<dbReference type="Proteomes" id="UP000238157">
    <property type="component" value="Unassembled WGS sequence"/>
</dbReference>
<sequence length="175" mass="20295">MNRLLIWGAIFLTSNLSLFGQTKDWNTIEKDNYSINYPKDWELNESGQMGTSFILFSPLTSEKDQFKENVNLLVQDLTGHNLDLDEYVKISEGQIKTMITNGKIIESKRVTNQSLNYHKVIFSGKQGDFNLKFEQNYWVVGDKAFVLTLTCEETQFDNYKLKGEKILNSFKLNKN</sequence>
<evidence type="ECO:0000313" key="2">
    <source>
        <dbReference type="Proteomes" id="UP000238157"/>
    </source>
</evidence>
<dbReference type="OrthoDB" id="670066at2"/>
<comment type="caution">
    <text evidence="1">The sequence shown here is derived from an EMBL/GenBank/DDBJ whole genome shotgun (WGS) entry which is preliminary data.</text>
</comment>
<gene>
    <name evidence="1" type="ORF">CLW00_11012</name>
</gene>
<keyword evidence="2" id="KW-1185">Reference proteome</keyword>
<dbReference type="RefSeq" id="WP_106134700.1">
    <property type="nucleotide sequence ID" value="NZ_PVTR01000010.1"/>
</dbReference>
<organism evidence="1 2">
    <name type="scientific">Mongoliibacter ruber</name>
    <dbReference type="NCBI Taxonomy" id="1750599"/>
    <lineage>
        <taxon>Bacteria</taxon>
        <taxon>Pseudomonadati</taxon>
        <taxon>Bacteroidota</taxon>
        <taxon>Cytophagia</taxon>
        <taxon>Cytophagales</taxon>
        <taxon>Cyclobacteriaceae</taxon>
        <taxon>Mongoliibacter</taxon>
    </lineage>
</organism>
<dbReference type="EMBL" id="PVTR01000010">
    <property type="protein sequence ID" value="PRY85882.1"/>
    <property type="molecule type" value="Genomic_DNA"/>
</dbReference>
<evidence type="ECO:0008006" key="3">
    <source>
        <dbReference type="Google" id="ProtNLM"/>
    </source>
</evidence>
<dbReference type="Gene3D" id="3.40.1000.10">
    <property type="entry name" value="Mog1/PsbP, alpha/beta/alpha sandwich"/>
    <property type="match status" value="1"/>
</dbReference>
<dbReference type="AlphaFoldDB" id="A0A2T0WGT5"/>
<protein>
    <recommendedName>
        <fullName evidence="3">PsbP protein</fullName>
    </recommendedName>
</protein>
<proteinExistence type="predicted"/>
<reference evidence="1 2" key="1">
    <citation type="submission" date="2018-03" db="EMBL/GenBank/DDBJ databases">
        <title>Genomic Encyclopedia of Archaeal and Bacterial Type Strains, Phase II (KMG-II): from individual species to whole genera.</title>
        <authorList>
            <person name="Goeker M."/>
        </authorList>
    </citation>
    <scope>NUCLEOTIDE SEQUENCE [LARGE SCALE GENOMIC DNA]</scope>
    <source>
        <strain evidence="1 2">DSM 27929</strain>
    </source>
</reference>
<accession>A0A2T0WGT5</accession>